<dbReference type="AlphaFoldDB" id="A0A7C9DNC0"/>
<dbReference type="Pfam" id="PF01625">
    <property type="entry name" value="PMSR"/>
    <property type="match status" value="1"/>
</dbReference>
<dbReference type="GO" id="GO:0005737">
    <property type="term" value="C:cytoplasm"/>
    <property type="evidence" value="ECO:0007669"/>
    <property type="project" value="TreeGrafter"/>
</dbReference>
<dbReference type="GO" id="GO:0034599">
    <property type="term" value="P:cellular response to oxidative stress"/>
    <property type="evidence" value="ECO:0007669"/>
    <property type="project" value="TreeGrafter"/>
</dbReference>
<reference evidence="8" key="1">
    <citation type="journal article" date="2013" name="J. Plant Res.">
        <title>Effect of fungi and light on seed germination of three Opuntia species from semiarid lands of central Mexico.</title>
        <authorList>
            <person name="Delgado-Sanchez P."/>
            <person name="Jimenez-Bremont J.F."/>
            <person name="Guerrero-Gonzalez Mde L."/>
            <person name="Flores J."/>
        </authorList>
    </citation>
    <scope>NUCLEOTIDE SEQUENCE</scope>
    <source>
        <tissue evidence="8">Cladode</tissue>
    </source>
</reference>
<proteinExistence type="inferred from homology"/>
<evidence type="ECO:0000256" key="2">
    <source>
        <dbReference type="ARBA" id="ARBA00012502"/>
    </source>
</evidence>
<dbReference type="EC" id="1.8.4.11" evidence="2"/>
<evidence type="ECO:0000313" key="8">
    <source>
        <dbReference type="EMBL" id="MBA4642688.1"/>
    </source>
</evidence>
<accession>A0A7C9DNC0</accession>
<comment type="similarity">
    <text evidence="1">Belongs to the MsrA Met sulfoxide reductase family.</text>
</comment>
<dbReference type="InterPro" id="IPR050162">
    <property type="entry name" value="MsrA_MetSO_reductase"/>
</dbReference>
<dbReference type="HAMAP" id="MF_01401">
    <property type="entry name" value="MsrA"/>
    <property type="match status" value="1"/>
</dbReference>
<dbReference type="Gene3D" id="3.30.1060.10">
    <property type="entry name" value="Peptide methionine sulphoxide reductase MsrA"/>
    <property type="match status" value="1"/>
</dbReference>
<evidence type="ECO:0000256" key="6">
    <source>
        <dbReference type="SAM" id="MobiDB-lite"/>
    </source>
</evidence>
<evidence type="ECO:0000256" key="3">
    <source>
        <dbReference type="ARBA" id="ARBA00023002"/>
    </source>
</evidence>
<dbReference type="GO" id="GO:0008113">
    <property type="term" value="F:peptide-methionine (S)-S-oxide reductase activity"/>
    <property type="evidence" value="ECO:0007669"/>
    <property type="project" value="UniProtKB-EC"/>
</dbReference>
<dbReference type="PANTHER" id="PTHR42799:SF26">
    <property type="entry name" value="PEPTIDE-METHIONINE (S)-S-OXIDE REDUCTASE"/>
    <property type="match status" value="1"/>
</dbReference>
<feature type="region of interest" description="Disordered" evidence="6">
    <location>
        <begin position="1"/>
        <end position="26"/>
    </location>
</feature>
<name>A0A7C9DNC0_OPUST</name>
<dbReference type="InterPro" id="IPR002569">
    <property type="entry name" value="Met_Sox_Rdtase_MsrA_dom"/>
</dbReference>
<reference evidence="8" key="2">
    <citation type="submission" date="2020-07" db="EMBL/GenBank/DDBJ databases">
        <authorList>
            <person name="Vera ALvarez R."/>
            <person name="Arias-Moreno D.M."/>
            <person name="Jimenez-Jacinto V."/>
            <person name="Jimenez-Bremont J.F."/>
            <person name="Swaminathan K."/>
            <person name="Moose S.P."/>
            <person name="Guerrero-Gonzalez M.L."/>
            <person name="Marino-Ramirez L."/>
            <person name="Landsman D."/>
            <person name="Rodriguez-Kessler M."/>
            <person name="Delgado-Sanchez P."/>
        </authorList>
    </citation>
    <scope>NUCLEOTIDE SEQUENCE</scope>
    <source>
        <tissue evidence="8">Cladode</tissue>
    </source>
</reference>
<evidence type="ECO:0000256" key="1">
    <source>
        <dbReference type="ARBA" id="ARBA00005591"/>
    </source>
</evidence>
<protein>
    <recommendedName>
        <fullName evidence="2">peptide-methionine (S)-S-oxide reductase</fullName>
        <ecNumber evidence="2">1.8.4.11</ecNumber>
    </recommendedName>
    <alternativeName>
        <fullName evidence="5">Peptide-methionine (S)-S-oxide reductase</fullName>
    </alternativeName>
    <alternativeName>
        <fullName evidence="4">Protein-methionine-S-oxide reductase</fullName>
    </alternativeName>
</protein>
<dbReference type="PANTHER" id="PTHR42799">
    <property type="entry name" value="MITOCHONDRIAL PEPTIDE METHIONINE SULFOXIDE REDUCTASE"/>
    <property type="match status" value="1"/>
</dbReference>
<evidence type="ECO:0000256" key="4">
    <source>
        <dbReference type="ARBA" id="ARBA00030273"/>
    </source>
</evidence>
<dbReference type="NCBIfam" id="TIGR00401">
    <property type="entry name" value="msrA"/>
    <property type="match status" value="1"/>
</dbReference>
<dbReference type="EMBL" id="GISG01129472">
    <property type="protein sequence ID" value="MBA4642688.1"/>
    <property type="molecule type" value="Transcribed_RNA"/>
</dbReference>
<keyword evidence="3 8" id="KW-0560">Oxidoreductase</keyword>
<organism evidence="8">
    <name type="scientific">Opuntia streptacantha</name>
    <name type="common">Prickly pear cactus</name>
    <name type="synonym">Opuntia cardona</name>
    <dbReference type="NCBI Taxonomy" id="393608"/>
    <lineage>
        <taxon>Eukaryota</taxon>
        <taxon>Viridiplantae</taxon>
        <taxon>Streptophyta</taxon>
        <taxon>Embryophyta</taxon>
        <taxon>Tracheophyta</taxon>
        <taxon>Spermatophyta</taxon>
        <taxon>Magnoliopsida</taxon>
        <taxon>eudicotyledons</taxon>
        <taxon>Gunneridae</taxon>
        <taxon>Pentapetalae</taxon>
        <taxon>Caryophyllales</taxon>
        <taxon>Cactineae</taxon>
        <taxon>Cactaceae</taxon>
        <taxon>Opuntioideae</taxon>
        <taxon>Opuntia</taxon>
    </lineage>
</organism>
<dbReference type="SUPFAM" id="SSF55068">
    <property type="entry name" value="Peptide methionine sulfoxide reductase"/>
    <property type="match status" value="1"/>
</dbReference>
<evidence type="ECO:0000256" key="5">
    <source>
        <dbReference type="ARBA" id="ARBA00030643"/>
    </source>
</evidence>
<dbReference type="InterPro" id="IPR036509">
    <property type="entry name" value="Met_Sox_Rdtase_MsrA_sf"/>
</dbReference>
<evidence type="ECO:0000259" key="7">
    <source>
        <dbReference type="Pfam" id="PF01625"/>
    </source>
</evidence>
<feature type="domain" description="Peptide methionine sulphoxide reductase MsrA" evidence="7">
    <location>
        <begin position="34"/>
        <end position="185"/>
    </location>
</feature>
<sequence>MYKLLPRISTSSDDLPFNEDPSPNQQSQSQFLHEAIFAGGSFWALEAAYGNIDGVVKTSTGYFGGTLTKPSYKQVCEGGTGHTEAVKVVYDIRKISFTSLCDLFWDIHDPTNKEFLNFGLSTHQRSAIFYTKEGERKEAQESKIRRQMRMNKRIVTKILAVGNSEFFLAENQHQKYYLQKYHRLCGSLELRSTHQFVESTIACKLNGILRMNKKQIIDELVTLLRIQELPRHVRRECEEIIKVSTG</sequence>